<protein>
    <recommendedName>
        <fullName evidence="3">Response regulatory domain-containing protein</fullName>
    </recommendedName>
</protein>
<dbReference type="RefSeq" id="WP_345361405.1">
    <property type="nucleotide sequence ID" value="NZ_BAABHJ010000023.1"/>
</dbReference>
<dbReference type="SUPFAM" id="SSF52172">
    <property type="entry name" value="CheY-like"/>
    <property type="match status" value="1"/>
</dbReference>
<evidence type="ECO:0000259" key="3">
    <source>
        <dbReference type="PROSITE" id="PS50110"/>
    </source>
</evidence>
<reference evidence="5" key="1">
    <citation type="journal article" date="2019" name="Int. J. Syst. Evol. Microbiol.">
        <title>The Global Catalogue of Microorganisms (GCM) 10K type strain sequencing project: providing services to taxonomists for standard genome sequencing and annotation.</title>
        <authorList>
            <consortium name="The Broad Institute Genomics Platform"/>
            <consortium name="The Broad Institute Genome Sequencing Center for Infectious Disease"/>
            <person name="Wu L."/>
            <person name="Ma J."/>
        </authorList>
    </citation>
    <scope>NUCLEOTIDE SEQUENCE [LARGE SCALE GENOMIC DNA]</scope>
    <source>
        <strain evidence="5">JCM 17938</strain>
    </source>
</reference>
<evidence type="ECO:0000256" key="2">
    <source>
        <dbReference type="PROSITE-ProRule" id="PRU00169"/>
    </source>
</evidence>
<comment type="caution">
    <text evidence="4">The sequence shown here is derived from an EMBL/GenBank/DDBJ whole genome shotgun (WGS) entry which is preliminary data.</text>
</comment>
<sequence length="119" mass="12615">MRVLIVDDDPGVRRLLQMIMERAGHEADLAGDGGEAWHRLTTVALPRLLILDRMLPDIDGADLVARIRADARTAGLPVLVLTAAAGTSGDLDDGALTRVLPKPFDLDELRGLISALAGG</sequence>
<dbReference type="SMART" id="SM00448">
    <property type="entry name" value="REC"/>
    <property type="match status" value="1"/>
</dbReference>
<dbReference type="PANTHER" id="PTHR44591">
    <property type="entry name" value="STRESS RESPONSE REGULATOR PROTEIN 1"/>
    <property type="match status" value="1"/>
</dbReference>
<dbReference type="Pfam" id="PF00072">
    <property type="entry name" value="Response_reg"/>
    <property type="match status" value="1"/>
</dbReference>
<feature type="modified residue" description="4-aspartylphosphate" evidence="2">
    <location>
        <position position="52"/>
    </location>
</feature>
<organism evidence="4 5">
    <name type="scientific">Actinoallomurus liliacearum</name>
    <dbReference type="NCBI Taxonomy" id="1080073"/>
    <lineage>
        <taxon>Bacteria</taxon>
        <taxon>Bacillati</taxon>
        <taxon>Actinomycetota</taxon>
        <taxon>Actinomycetes</taxon>
        <taxon>Streptosporangiales</taxon>
        <taxon>Thermomonosporaceae</taxon>
        <taxon>Actinoallomurus</taxon>
    </lineage>
</organism>
<dbReference type="InterPro" id="IPR011006">
    <property type="entry name" value="CheY-like_superfamily"/>
</dbReference>
<keyword evidence="1 2" id="KW-0597">Phosphoprotein</keyword>
<feature type="domain" description="Response regulatory" evidence="3">
    <location>
        <begin position="2"/>
        <end position="117"/>
    </location>
</feature>
<proteinExistence type="predicted"/>
<dbReference type="Proteomes" id="UP001500212">
    <property type="component" value="Unassembled WGS sequence"/>
</dbReference>
<evidence type="ECO:0000256" key="1">
    <source>
        <dbReference type="ARBA" id="ARBA00022553"/>
    </source>
</evidence>
<keyword evidence="5" id="KW-1185">Reference proteome</keyword>
<name>A0ABP8TTA2_9ACTN</name>
<evidence type="ECO:0000313" key="5">
    <source>
        <dbReference type="Proteomes" id="UP001500212"/>
    </source>
</evidence>
<dbReference type="PANTHER" id="PTHR44591:SF3">
    <property type="entry name" value="RESPONSE REGULATORY DOMAIN-CONTAINING PROTEIN"/>
    <property type="match status" value="1"/>
</dbReference>
<gene>
    <name evidence="4" type="ORF">GCM10023195_58200</name>
</gene>
<dbReference type="InterPro" id="IPR001789">
    <property type="entry name" value="Sig_transdc_resp-reg_receiver"/>
</dbReference>
<dbReference type="InterPro" id="IPR050595">
    <property type="entry name" value="Bact_response_regulator"/>
</dbReference>
<accession>A0ABP8TTA2</accession>
<evidence type="ECO:0000313" key="4">
    <source>
        <dbReference type="EMBL" id="GAA4613453.1"/>
    </source>
</evidence>
<dbReference type="Gene3D" id="3.40.50.2300">
    <property type="match status" value="1"/>
</dbReference>
<dbReference type="PROSITE" id="PS50110">
    <property type="entry name" value="RESPONSE_REGULATORY"/>
    <property type="match status" value="1"/>
</dbReference>
<dbReference type="EMBL" id="BAABHJ010000023">
    <property type="protein sequence ID" value="GAA4613453.1"/>
    <property type="molecule type" value="Genomic_DNA"/>
</dbReference>